<keyword evidence="4" id="KW-0539">Nucleus</keyword>
<evidence type="ECO:0000256" key="6">
    <source>
        <dbReference type="ARBA" id="ARBA00075033"/>
    </source>
</evidence>
<dbReference type="InterPro" id="IPR028929">
    <property type="entry name" value="Mif2_N"/>
</dbReference>
<dbReference type="EMBL" id="JAQIZZ010000005">
    <property type="protein sequence ID" value="KAJ5540659.1"/>
    <property type="molecule type" value="Genomic_DNA"/>
</dbReference>
<dbReference type="GO" id="GO:0051315">
    <property type="term" value="P:attachment of mitotic spindle microtubules to kinetochore"/>
    <property type="evidence" value="ECO:0007669"/>
    <property type="project" value="TreeGrafter"/>
</dbReference>
<dbReference type="CDD" id="cd06993">
    <property type="entry name" value="cupin_CENP-C_C"/>
    <property type="match status" value="1"/>
</dbReference>
<feature type="compositionally biased region" description="Basic and acidic residues" evidence="7">
    <location>
        <begin position="391"/>
        <end position="403"/>
    </location>
</feature>
<evidence type="ECO:0000256" key="5">
    <source>
        <dbReference type="ARBA" id="ARBA00057947"/>
    </source>
</evidence>
<name>A0AAD6GEM0_9EURO</name>
<feature type="compositionally biased region" description="Polar residues" evidence="7">
    <location>
        <begin position="145"/>
        <end position="170"/>
    </location>
</feature>
<feature type="region of interest" description="Disordered" evidence="7">
    <location>
        <begin position="1"/>
        <end position="361"/>
    </location>
</feature>
<reference evidence="10 11" key="1">
    <citation type="journal article" date="2023" name="IMA Fungus">
        <title>Comparative genomic study of the Penicillium genus elucidates a diverse pangenome and 15 lateral gene transfer events.</title>
        <authorList>
            <person name="Petersen C."/>
            <person name="Sorensen T."/>
            <person name="Nielsen M.R."/>
            <person name="Sondergaard T.E."/>
            <person name="Sorensen J.L."/>
            <person name="Fitzpatrick D.A."/>
            <person name="Frisvad J.C."/>
            <person name="Nielsen K.L."/>
        </authorList>
    </citation>
    <scope>NUCLEOTIDE SEQUENCE [LARGE SCALE GENOMIC DNA]</scope>
    <source>
        <strain evidence="10 11">IBT 35679</strain>
    </source>
</reference>
<evidence type="ECO:0000256" key="7">
    <source>
        <dbReference type="SAM" id="MobiDB-lite"/>
    </source>
</evidence>
<dbReference type="AlphaFoldDB" id="A0AAD6GEM0"/>
<dbReference type="PANTHER" id="PTHR16684:SF11">
    <property type="entry name" value="CENTROMERE PROTEIN C"/>
    <property type="match status" value="1"/>
</dbReference>
<dbReference type="InterPro" id="IPR014710">
    <property type="entry name" value="RmlC-like_jellyroll"/>
</dbReference>
<feature type="domain" description="Mif2 N-terminal" evidence="9">
    <location>
        <begin position="12"/>
        <end position="131"/>
    </location>
</feature>
<feature type="compositionally biased region" description="Basic residues" evidence="7">
    <location>
        <begin position="614"/>
        <end position="627"/>
    </location>
</feature>
<dbReference type="InterPro" id="IPR025974">
    <property type="entry name" value="Mif2/CENP-C_cupin"/>
</dbReference>
<dbReference type="GO" id="GO:0051455">
    <property type="term" value="P:spindle attachment to meiosis I kinetochore"/>
    <property type="evidence" value="ECO:0007669"/>
    <property type="project" value="TreeGrafter"/>
</dbReference>
<feature type="compositionally biased region" description="Basic residues" evidence="7">
    <location>
        <begin position="404"/>
        <end position="416"/>
    </location>
</feature>
<feature type="compositionally biased region" description="Basic and acidic residues" evidence="7">
    <location>
        <begin position="340"/>
        <end position="351"/>
    </location>
</feature>
<evidence type="ECO:0000313" key="11">
    <source>
        <dbReference type="Proteomes" id="UP001220324"/>
    </source>
</evidence>
<feature type="compositionally biased region" description="Acidic residues" evidence="7">
    <location>
        <begin position="589"/>
        <end position="603"/>
    </location>
</feature>
<feature type="domain" description="Mif2/CENP-C cupin" evidence="8">
    <location>
        <begin position="484"/>
        <end position="568"/>
    </location>
</feature>
<feature type="compositionally biased region" description="Basic and acidic residues" evidence="7">
    <location>
        <begin position="286"/>
        <end position="297"/>
    </location>
</feature>
<comment type="caution">
    <text evidence="10">The sequence shown here is derived from an EMBL/GenBank/DDBJ whole genome shotgun (WGS) entry which is preliminary data.</text>
</comment>
<dbReference type="GO" id="GO:0005634">
    <property type="term" value="C:nucleus"/>
    <property type="evidence" value="ECO:0007669"/>
    <property type="project" value="UniProtKB-SubCell"/>
</dbReference>
<dbReference type="Pfam" id="PF15624">
    <property type="entry name" value="Mif2_N"/>
    <property type="match status" value="1"/>
</dbReference>
<dbReference type="FunFam" id="2.60.120.10:FF:000033">
    <property type="entry name" value="Centromere protein C 1"/>
    <property type="match status" value="1"/>
</dbReference>
<feature type="compositionally biased region" description="Low complexity" evidence="7">
    <location>
        <begin position="225"/>
        <end position="239"/>
    </location>
</feature>
<dbReference type="InterPro" id="IPR011051">
    <property type="entry name" value="RmlC_Cupin_sf"/>
</dbReference>
<evidence type="ECO:0000259" key="8">
    <source>
        <dbReference type="Pfam" id="PF11699"/>
    </source>
</evidence>
<feature type="compositionally biased region" description="Low complexity" evidence="7">
    <location>
        <begin position="107"/>
        <end position="118"/>
    </location>
</feature>
<accession>A0AAD6GEM0</accession>
<comment type="subcellular location">
    <subcellularLocation>
        <location evidence="1">Nucleus</location>
    </subcellularLocation>
</comment>
<keyword evidence="3" id="KW-0238">DNA-binding</keyword>
<dbReference type="SUPFAM" id="SSF51182">
    <property type="entry name" value="RmlC-like cupins"/>
    <property type="match status" value="1"/>
</dbReference>
<evidence type="ECO:0000256" key="1">
    <source>
        <dbReference type="ARBA" id="ARBA00004123"/>
    </source>
</evidence>
<dbReference type="Proteomes" id="UP001220324">
    <property type="component" value="Unassembled WGS sequence"/>
</dbReference>
<protein>
    <recommendedName>
        <fullName evidence="6">CENP-C homolog</fullName>
    </recommendedName>
</protein>
<feature type="compositionally biased region" description="Low complexity" evidence="7">
    <location>
        <begin position="66"/>
        <end position="75"/>
    </location>
</feature>
<feature type="region of interest" description="Disordered" evidence="7">
    <location>
        <begin position="444"/>
        <end position="464"/>
    </location>
</feature>
<feature type="compositionally biased region" description="Basic and acidic residues" evidence="7">
    <location>
        <begin position="266"/>
        <end position="275"/>
    </location>
</feature>
<evidence type="ECO:0000259" key="9">
    <source>
        <dbReference type="Pfam" id="PF15624"/>
    </source>
</evidence>
<evidence type="ECO:0000256" key="3">
    <source>
        <dbReference type="ARBA" id="ARBA00023125"/>
    </source>
</evidence>
<dbReference type="GO" id="GO:0000776">
    <property type="term" value="C:kinetochore"/>
    <property type="evidence" value="ECO:0007669"/>
    <property type="project" value="InterPro"/>
</dbReference>
<dbReference type="PANTHER" id="PTHR16684">
    <property type="entry name" value="CENTROMERE PROTEIN C"/>
    <property type="match status" value="1"/>
</dbReference>
<evidence type="ECO:0000256" key="2">
    <source>
        <dbReference type="ARBA" id="ARBA00010291"/>
    </source>
</evidence>
<feature type="compositionally biased region" description="Low complexity" evidence="7">
    <location>
        <begin position="84"/>
        <end position="93"/>
    </location>
</feature>
<keyword evidence="11" id="KW-1185">Reference proteome</keyword>
<evidence type="ECO:0000313" key="10">
    <source>
        <dbReference type="EMBL" id="KAJ5540659.1"/>
    </source>
</evidence>
<dbReference type="Pfam" id="PF11699">
    <property type="entry name" value="CENP-C_C"/>
    <property type="match status" value="1"/>
</dbReference>
<comment type="function">
    <text evidence="5">Component of the kinetochore, a multiprotein complex that assembles on centromeric DNA and attaches chromosomes to spindle microtubules, mediating chromosome segregation and sister chromatid segregation during meiosis and mitosis. Component of the inner kinetochore constitutive centromere-associated network (CCAN), which serves as a structural platform for outer kinetochore assembly.</text>
</comment>
<evidence type="ECO:0000256" key="4">
    <source>
        <dbReference type="ARBA" id="ARBA00023242"/>
    </source>
</evidence>
<feature type="region of interest" description="Disordered" evidence="7">
    <location>
        <begin position="581"/>
        <end position="627"/>
    </location>
</feature>
<feature type="compositionally biased region" description="Basic and acidic residues" evidence="7">
    <location>
        <begin position="1"/>
        <end position="11"/>
    </location>
</feature>
<dbReference type="GO" id="GO:0019237">
    <property type="term" value="F:centromeric DNA binding"/>
    <property type="evidence" value="ECO:0007669"/>
    <property type="project" value="InterPro"/>
</dbReference>
<gene>
    <name evidence="10" type="ORF">N7494_005735</name>
</gene>
<organism evidence="10 11">
    <name type="scientific">Penicillium frequentans</name>
    <dbReference type="NCBI Taxonomy" id="3151616"/>
    <lineage>
        <taxon>Eukaryota</taxon>
        <taxon>Fungi</taxon>
        <taxon>Dikarya</taxon>
        <taxon>Ascomycota</taxon>
        <taxon>Pezizomycotina</taxon>
        <taxon>Eurotiomycetes</taxon>
        <taxon>Eurotiomycetidae</taxon>
        <taxon>Eurotiales</taxon>
        <taxon>Aspergillaceae</taxon>
        <taxon>Penicillium</taxon>
    </lineage>
</organism>
<dbReference type="Gene3D" id="2.60.120.10">
    <property type="entry name" value="Jelly Rolls"/>
    <property type="match status" value="1"/>
</dbReference>
<dbReference type="GO" id="GO:0051382">
    <property type="term" value="P:kinetochore assembly"/>
    <property type="evidence" value="ECO:0007669"/>
    <property type="project" value="InterPro"/>
</dbReference>
<proteinExistence type="inferred from homology"/>
<comment type="similarity">
    <text evidence="2">Belongs to the CENP-C/MIF2 family.</text>
</comment>
<feature type="compositionally biased region" description="Basic and acidic residues" evidence="7">
    <location>
        <begin position="27"/>
        <end position="37"/>
    </location>
</feature>
<sequence>MARGAKAREYDYSAVGTQGRRTGITLKEGKRDEHGMEEVDGLFSSPEKSPVKVNGFDERESEDSMGSDGMSMDEGNAPGPMDFLNAANASRPALLPPPRRSPAKGVSSSIRRSPLLRSTPDQEEDSLSPSPSYGKGLTKTHGSRQEPSPLTTRSVNAGVSKQRNNAQKATKAQLAAPESPVVHDFSDGEVDENANLFLPEDNDFGDSFDAGDETVIPDDDVPENSAQDQSEADSDSPQPAEDLRSVPKTSTTISKQIKKAPTVKASKPEKSETKSGRRGRPPKNSRPLDEESADARPPKRQKIPSSQPQANREPLDPELNKVVENYTRSGPLKGRSLYILKRENPADESSTHTRSGRASIRPLAYWRNERCVYGDGEAEDGQRFPLSTIKEIVRAEELEPERTKKGKRAGRKSKSKKQAEESSDDDDEHLDVWEKESGVLHGFIPRWDPKSQTSTKEEDVIGNPADIAYAPSGIETREVKDSTFRFAKLLSSSFIGSGVVELPPEGVKRPKNSKKMHMVFYVCHGRVQVDISGVQFSAGKGCVFQVPRGNYYSFQNAHSKEARLFFTQGCVPGEDEIALSKSRNAVQESEFEAEAEGEGEGEAETEHDPTPVTKKARGRPKGKQKAR</sequence>
<dbReference type="InterPro" id="IPR028386">
    <property type="entry name" value="CENP-C/Mif2/cnp3"/>
</dbReference>
<feature type="compositionally biased region" description="Acidic residues" evidence="7">
    <location>
        <begin position="200"/>
        <end position="222"/>
    </location>
</feature>
<feature type="region of interest" description="Disordered" evidence="7">
    <location>
        <begin position="376"/>
        <end position="431"/>
    </location>
</feature>